<organism evidence="1">
    <name type="scientific">Serratia marcescens</name>
    <dbReference type="NCBI Taxonomy" id="615"/>
    <lineage>
        <taxon>Bacteria</taxon>
        <taxon>Pseudomonadati</taxon>
        <taxon>Pseudomonadota</taxon>
        <taxon>Gammaproteobacteria</taxon>
        <taxon>Enterobacterales</taxon>
        <taxon>Yersiniaceae</taxon>
        <taxon>Serratia</taxon>
    </lineage>
</organism>
<dbReference type="AlphaFoldDB" id="A0A1C3HD77"/>
<name>A0A1C3HD77_SERMA</name>
<protein>
    <submittedName>
        <fullName evidence="1">Uncharacterized protein</fullName>
    </submittedName>
</protein>
<gene>
    <name evidence="1" type="ORF">PWN146_01666</name>
</gene>
<reference evidence="1" key="1">
    <citation type="submission" date="2016-05" db="EMBL/GenBank/DDBJ databases">
        <authorList>
            <person name="Cock P.J.A."/>
            <person name="Cock P.J.A."/>
        </authorList>
    </citation>
    <scope>NUCLEOTIDE SEQUENCE</scope>
    <source>
        <strain evidence="1">PWN146_assembly</strain>
    </source>
</reference>
<accession>A0A1C3HD77</accession>
<dbReference type="EMBL" id="LT575490">
    <property type="protein sequence ID" value="SAY42976.1"/>
    <property type="molecule type" value="Genomic_DNA"/>
</dbReference>
<proteinExistence type="predicted"/>
<evidence type="ECO:0000313" key="1">
    <source>
        <dbReference type="EMBL" id="SAY42976.1"/>
    </source>
</evidence>
<sequence>MAYPRNADILMTPALPIGGLVAVKSKKQTLI</sequence>